<feature type="compositionally biased region" description="Polar residues" evidence="1">
    <location>
        <begin position="32"/>
        <end position="46"/>
    </location>
</feature>
<dbReference type="Proteomes" id="UP000288071">
    <property type="component" value="Unassembled WGS sequence"/>
</dbReference>
<evidence type="ECO:0000259" key="2">
    <source>
        <dbReference type="Pfam" id="PF10881"/>
    </source>
</evidence>
<gene>
    <name evidence="3" type="ORF">EOW66_05535</name>
</gene>
<feature type="region of interest" description="Disordered" evidence="1">
    <location>
        <begin position="204"/>
        <end position="223"/>
    </location>
</feature>
<dbReference type="EMBL" id="SAVA01000002">
    <property type="protein sequence ID" value="RWR54069.1"/>
    <property type="molecule type" value="Genomic_DNA"/>
</dbReference>
<reference evidence="3 4" key="1">
    <citation type="submission" date="2019-01" db="EMBL/GenBank/DDBJ databases">
        <title>Sinorhodobacter populi sp. nov. isolated from the symptomatic bark tissue of Populus euramericana canker.</title>
        <authorList>
            <person name="Xu G."/>
        </authorList>
    </citation>
    <scope>NUCLEOTIDE SEQUENCE [LARGE SCALE GENOMIC DNA]</scope>
    <source>
        <strain evidence="3 4">CGMCC 1.12963</strain>
    </source>
</reference>
<sequence length="223" mass="23897">MSLILLIAAVGVTAIWLNERRGSSRRGKFRPSSRNWSTSQTGNWQRPVSIEAPKGSVDRQLSALRSSKIVPKKPINKTAYRVMVDLERELRARAPRARVLAEVGMGGFLSTGGGGDLLPEDREAFSAFVAKRVDFLVIDGFGHPAFAVEFQGGGHYLGDTAAGRDAVKKEALRLAGVELVEIQNHASAEERRALIAGAIRRNCRASGGSDKEDGGETNTGAAG</sequence>
<dbReference type="Pfam" id="PF10881">
    <property type="entry name" value="DUF2726"/>
    <property type="match status" value="1"/>
</dbReference>
<dbReference type="AlphaFoldDB" id="A0A3S4MJQ6"/>
<organism evidence="3 4">
    <name type="scientific">Paenirhodobacter huangdaonensis</name>
    <dbReference type="NCBI Taxonomy" id="2501515"/>
    <lineage>
        <taxon>Bacteria</taxon>
        <taxon>Pseudomonadati</taxon>
        <taxon>Pseudomonadota</taxon>
        <taxon>Alphaproteobacteria</taxon>
        <taxon>Rhodobacterales</taxon>
        <taxon>Rhodobacter group</taxon>
        <taxon>Paenirhodobacter</taxon>
    </lineage>
</organism>
<reference evidence="4" key="2">
    <citation type="submission" date="2019-01" db="EMBL/GenBank/DDBJ databases">
        <title>Sinorhodobacter populi sp. nov. isolated from the symptomatic bark tissue of Populus euramericana canker.</title>
        <authorList>
            <person name="Li Y."/>
        </authorList>
    </citation>
    <scope>NUCLEOTIDE SEQUENCE [LARGE SCALE GENOMIC DNA]</scope>
    <source>
        <strain evidence="4">CGMCC 1.12963</strain>
    </source>
</reference>
<feature type="domain" description="DUF2726" evidence="2">
    <location>
        <begin position="92"/>
        <end position="190"/>
    </location>
</feature>
<name>A0A3S4MJQ6_9RHOB</name>
<dbReference type="RefSeq" id="WP_128155434.1">
    <property type="nucleotide sequence ID" value="NZ_JBHSOM010000002.1"/>
</dbReference>
<evidence type="ECO:0000256" key="1">
    <source>
        <dbReference type="SAM" id="MobiDB-lite"/>
    </source>
</evidence>
<feature type="region of interest" description="Disordered" evidence="1">
    <location>
        <begin position="24"/>
        <end position="49"/>
    </location>
</feature>
<evidence type="ECO:0000313" key="3">
    <source>
        <dbReference type="EMBL" id="RWR54069.1"/>
    </source>
</evidence>
<evidence type="ECO:0000313" key="4">
    <source>
        <dbReference type="Proteomes" id="UP000288071"/>
    </source>
</evidence>
<accession>A0A3S4MJQ6</accession>
<protein>
    <submittedName>
        <fullName evidence="3">DUF2726 domain-containing protein</fullName>
    </submittedName>
</protein>
<keyword evidence="4" id="KW-1185">Reference proteome</keyword>
<proteinExistence type="predicted"/>
<comment type="caution">
    <text evidence="3">The sequence shown here is derived from an EMBL/GenBank/DDBJ whole genome shotgun (WGS) entry which is preliminary data.</text>
</comment>
<dbReference type="InterPro" id="IPR024402">
    <property type="entry name" value="DUF2726"/>
</dbReference>